<feature type="region of interest" description="Disordered" evidence="14">
    <location>
        <begin position="1"/>
        <end position="33"/>
    </location>
</feature>
<dbReference type="InterPro" id="IPR002008">
    <property type="entry name" value="DNA_pol_X_beta-like"/>
</dbReference>
<dbReference type="OrthoDB" id="205514at2759"/>
<dbReference type="SMART" id="SM00483">
    <property type="entry name" value="POLXc"/>
    <property type="match status" value="1"/>
</dbReference>
<evidence type="ECO:0000256" key="6">
    <source>
        <dbReference type="ARBA" id="ARBA00022705"/>
    </source>
</evidence>
<accession>A0A165M997</accession>
<dbReference type="SUPFAM" id="SSF52113">
    <property type="entry name" value="BRCT domain"/>
    <property type="match status" value="1"/>
</dbReference>
<evidence type="ECO:0000313" key="17">
    <source>
        <dbReference type="Proteomes" id="UP000076727"/>
    </source>
</evidence>
<dbReference type="InterPro" id="IPR043519">
    <property type="entry name" value="NT_sf"/>
</dbReference>
<reference evidence="16 17" key="1">
    <citation type="journal article" date="2016" name="Mol. Biol. Evol.">
        <title>Comparative Genomics of Early-Diverging Mushroom-Forming Fungi Provides Insights into the Origins of Lignocellulose Decay Capabilities.</title>
        <authorList>
            <person name="Nagy L.G."/>
            <person name="Riley R."/>
            <person name="Tritt A."/>
            <person name="Adam C."/>
            <person name="Daum C."/>
            <person name="Floudas D."/>
            <person name="Sun H."/>
            <person name="Yadav J.S."/>
            <person name="Pangilinan J."/>
            <person name="Larsson K.H."/>
            <person name="Matsuura K."/>
            <person name="Barry K."/>
            <person name="Labutti K."/>
            <person name="Kuo R."/>
            <person name="Ohm R.A."/>
            <person name="Bhattacharya S.S."/>
            <person name="Shirouzu T."/>
            <person name="Yoshinaga Y."/>
            <person name="Martin F.M."/>
            <person name="Grigoriev I.V."/>
            <person name="Hibbett D.S."/>
        </authorList>
    </citation>
    <scope>NUCLEOTIDE SEQUENCE [LARGE SCALE GENOMIC DNA]</scope>
    <source>
        <strain evidence="16 17">L-15889</strain>
    </source>
</reference>
<protein>
    <recommendedName>
        <fullName evidence="13">DNA polymerase</fullName>
        <ecNumber evidence="13">2.7.7.7</ecNumber>
    </recommendedName>
</protein>
<dbReference type="Pfam" id="PF14792">
    <property type="entry name" value="DNA_pol_B_palm"/>
    <property type="match status" value="1"/>
</dbReference>
<dbReference type="InterPro" id="IPR002054">
    <property type="entry name" value="DNA-dir_DNA_pol_X"/>
</dbReference>
<keyword evidence="13" id="KW-0539">Nucleus</keyword>
<dbReference type="STRING" id="1314783.A0A165M997"/>
<name>A0A165M997_9APHY</name>
<keyword evidence="4 13" id="KW-0808">Transferase</keyword>
<evidence type="ECO:0000256" key="13">
    <source>
        <dbReference type="RuleBase" id="RU366014"/>
    </source>
</evidence>
<dbReference type="PANTHER" id="PTHR11276:SF28">
    <property type="entry name" value="DNA POLYMERASE LAMBDA"/>
    <property type="match status" value="1"/>
</dbReference>
<keyword evidence="11" id="KW-0456">Lyase</keyword>
<dbReference type="PANTHER" id="PTHR11276">
    <property type="entry name" value="DNA POLYMERASE TYPE-X FAMILY MEMBER"/>
    <property type="match status" value="1"/>
</dbReference>
<evidence type="ECO:0000256" key="10">
    <source>
        <dbReference type="ARBA" id="ARBA00023204"/>
    </source>
</evidence>
<dbReference type="InterPro" id="IPR029398">
    <property type="entry name" value="PolB_thumb"/>
</dbReference>
<keyword evidence="9" id="KW-0238">DNA-binding</keyword>
<dbReference type="GO" id="GO:0003887">
    <property type="term" value="F:DNA-directed DNA polymerase activity"/>
    <property type="evidence" value="ECO:0007669"/>
    <property type="project" value="UniProtKB-UniRule"/>
</dbReference>
<dbReference type="Gene3D" id="1.10.150.20">
    <property type="entry name" value="5' to 3' exonuclease, C-terminal subdomain"/>
    <property type="match status" value="1"/>
</dbReference>
<evidence type="ECO:0000256" key="12">
    <source>
        <dbReference type="ARBA" id="ARBA00049244"/>
    </source>
</evidence>
<dbReference type="FunFam" id="1.10.150.110:FF:000005">
    <property type="entry name" value="DNA polymerase POL4"/>
    <property type="match status" value="1"/>
</dbReference>
<feature type="domain" description="BRCT" evidence="15">
    <location>
        <begin position="35"/>
        <end position="128"/>
    </location>
</feature>
<keyword evidence="6" id="KW-0235">DNA replication</keyword>
<feature type="compositionally biased region" description="Low complexity" evidence="14">
    <location>
        <begin position="14"/>
        <end position="26"/>
    </location>
</feature>
<dbReference type="SUPFAM" id="SSF81585">
    <property type="entry name" value="PsbU/PolX domain-like"/>
    <property type="match status" value="1"/>
</dbReference>
<dbReference type="GO" id="GO:0003677">
    <property type="term" value="F:DNA binding"/>
    <property type="evidence" value="ECO:0007669"/>
    <property type="project" value="UniProtKB-UniRule"/>
</dbReference>
<dbReference type="SUPFAM" id="SSF81301">
    <property type="entry name" value="Nucleotidyltransferase"/>
    <property type="match status" value="1"/>
</dbReference>
<dbReference type="FunFam" id="3.30.210.10:FF:000005">
    <property type="entry name" value="DNA polymerase IV"/>
    <property type="match status" value="1"/>
</dbReference>
<organism evidence="16 17">
    <name type="scientific">Daedalea quercina L-15889</name>
    <dbReference type="NCBI Taxonomy" id="1314783"/>
    <lineage>
        <taxon>Eukaryota</taxon>
        <taxon>Fungi</taxon>
        <taxon>Dikarya</taxon>
        <taxon>Basidiomycota</taxon>
        <taxon>Agaricomycotina</taxon>
        <taxon>Agaricomycetes</taxon>
        <taxon>Polyporales</taxon>
        <taxon>Fomitopsis</taxon>
    </lineage>
</organism>
<evidence type="ECO:0000256" key="3">
    <source>
        <dbReference type="ARBA" id="ARBA00022634"/>
    </source>
</evidence>
<dbReference type="GO" id="GO:0006260">
    <property type="term" value="P:DNA replication"/>
    <property type="evidence" value="ECO:0007669"/>
    <property type="project" value="UniProtKB-KW"/>
</dbReference>
<comment type="subcellular location">
    <subcellularLocation>
        <location evidence="13">Nucleus</location>
    </subcellularLocation>
</comment>
<dbReference type="Gene3D" id="3.30.210.10">
    <property type="entry name" value="DNA polymerase, thumb domain"/>
    <property type="match status" value="1"/>
</dbReference>
<dbReference type="Proteomes" id="UP000076727">
    <property type="component" value="Unassembled WGS sequence"/>
</dbReference>
<keyword evidence="7 13" id="KW-0227">DNA damage</keyword>
<keyword evidence="17" id="KW-1185">Reference proteome</keyword>
<evidence type="ECO:0000256" key="2">
    <source>
        <dbReference type="ARBA" id="ARBA00008323"/>
    </source>
</evidence>
<dbReference type="InterPro" id="IPR037160">
    <property type="entry name" value="DNA_Pol_thumb_sf"/>
</dbReference>
<evidence type="ECO:0000256" key="8">
    <source>
        <dbReference type="ARBA" id="ARBA00022932"/>
    </source>
</evidence>
<dbReference type="PROSITE" id="PS00522">
    <property type="entry name" value="DNA_POLYMERASE_X"/>
    <property type="match status" value="1"/>
</dbReference>
<feature type="region of interest" description="Disordered" evidence="14">
    <location>
        <begin position="396"/>
        <end position="432"/>
    </location>
</feature>
<evidence type="ECO:0000256" key="5">
    <source>
        <dbReference type="ARBA" id="ARBA00022695"/>
    </source>
</evidence>
<dbReference type="InterPro" id="IPR028207">
    <property type="entry name" value="DNA_pol_B_palm_palm"/>
</dbReference>
<dbReference type="PRINTS" id="PR00869">
    <property type="entry name" value="DNAPOLX"/>
</dbReference>
<sequence>MPFKRPAPDPHPGSGSQSESSSSSLRPSKHARLGPSVKAIPDVKLYIVQAKLDPSSLSELFLLAEQHAERLCTDANEADVIITAIHMRRRFERHVPWDIAKQKAVVTPQWLRDCVKQKKPLPCVDYAAIQELRTETEKNCPDCNLAPCACANSDSDSDVEAPSGPVPVKPTGLQTPPESLRSSSSAPPLELLTPPTSTLSPFTTKPPSSRFPSRTSEQTEKQEMHVGIPVHLLPPDPPIPTPLHKLSYASRYACQRASPLKCPNQELVQELDIMHRSRAMEGEGRSALSYERAISVIKAYPHRITSVSQVQKLPFIGQKIGAMVEEFIDAGKIEEAQTILASDRFKALSLFTSIYGIGPNTARRLYSLGLRTIADLEVYYGVERGEPPPTDLQEVEMQRQPRAHHWRGQSQGQDGGRRGKLGNFGGEKGEGDEGLGESWIKVALELREDLGIKIPCAEVEEMSRVVMTELDDLEPGCVSTIVGGYRRGKPESNDVDIVFTHPDPAAVKGLCKRLVRRLYECGMVSHVMHLSGFHGHNPLRTTHWDSLEKALTVFTLPKSSPFHNGIRRRLDLIFAPPEVYWTAVIGWSGSIMFQRDLRQWAKDKLAMKFDSSGITRRYDSKMFYPKTEKEAFDLLGLEWVEPQWRNADA</sequence>
<proteinExistence type="inferred from homology"/>
<dbReference type="InterPro" id="IPR036420">
    <property type="entry name" value="BRCT_dom_sf"/>
</dbReference>
<evidence type="ECO:0000256" key="11">
    <source>
        <dbReference type="ARBA" id="ARBA00023239"/>
    </source>
</evidence>
<dbReference type="Gene3D" id="3.30.460.10">
    <property type="entry name" value="Beta Polymerase, domain 2"/>
    <property type="match status" value="1"/>
</dbReference>
<dbReference type="InterPro" id="IPR010996">
    <property type="entry name" value="HHH_MUS81"/>
</dbReference>
<comment type="function">
    <text evidence="13">DNA polymerase that functions in several pathways of DNA repair. Involved in base excision repair (BER) responsible for repair of lesions that give rise to abasic (AP) sites in DNA. Also contributes to DNA double-strand break repair by non-homologous end joining and homologous recombination. Has both template-dependent and template-independent (terminal transferase) DNA polymerase activities. Has also a 5'-deoxyribose-5-phosphate lyase (dRP lyase) activity.</text>
</comment>
<evidence type="ECO:0000256" key="7">
    <source>
        <dbReference type="ARBA" id="ARBA00022763"/>
    </source>
</evidence>
<evidence type="ECO:0000256" key="9">
    <source>
        <dbReference type="ARBA" id="ARBA00023125"/>
    </source>
</evidence>
<dbReference type="PROSITE" id="PS50172">
    <property type="entry name" value="BRCT"/>
    <property type="match status" value="1"/>
</dbReference>
<dbReference type="InterPro" id="IPR001357">
    <property type="entry name" value="BRCT_dom"/>
</dbReference>
<dbReference type="InterPro" id="IPR022312">
    <property type="entry name" value="DNA_pol_X"/>
</dbReference>
<dbReference type="SUPFAM" id="SSF47802">
    <property type="entry name" value="DNA polymerase beta, N-terminal domain-like"/>
    <property type="match status" value="1"/>
</dbReference>
<gene>
    <name evidence="16" type="ORF">DAEQUDRAFT_814286</name>
</gene>
<dbReference type="InterPro" id="IPR018944">
    <property type="entry name" value="DNA_pol_lambd_fingers_domain"/>
</dbReference>
<evidence type="ECO:0000259" key="15">
    <source>
        <dbReference type="PROSITE" id="PS50172"/>
    </source>
</evidence>
<evidence type="ECO:0000256" key="1">
    <source>
        <dbReference type="ARBA" id="ARBA00001936"/>
    </source>
</evidence>
<dbReference type="GO" id="GO:0005634">
    <property type="term" value="C:nucleus"/>
    <property type="evidence" value="ECO:0007669"/>
    <property type="project" value="UniProtKB-SubCell"/>
</dbReference>
<dbReference type="GO" id="GO:0016829">
    <property type="term" value="F:lyase activity"/>
    <property type="evidence" value="ECO:0007669"/>
    <property type="project" value="UniProtKB-KW"/>
</dbReference>
<keyword evidence="5 13" id="KW-0548">Nucleotidyltransferase</keyword>
<evidence type="ECO:0000313" key="16">
    <source>
        <dbReference type="EMBL" id="KZT65385.1"/>
    </source>
</evidence>
<comment type="cofactor">
    <cofactor evidence="1">
        <name>Mn(2+)</name>
        <dbReference type="ChEBI" id="CHEBI:29035"/>
    </cofactor>
</comment>
<dbReference type="GO" id="GO:0006303">
    <property type="term" value="P:double-strand break repair via nonhomologous end joining"/>
    <property type="evidence" value="ECO:0007669"/>
    <property type="project" value="TreeGrafter"/>
</dbReference>
<keyword evidence="3" id="KW-0237">DNA synthesis</keyword>
<dbReference type="PRINTS" id="PR00870">
    <property type="entry name" value="DNAPOLXBETA"/>
</dbReference>
<dbReference type="GO" id="GO:0046872">
    <property type="term" value="F:metal ion binding"/>
    <property type="evidence" value="ECO:0007669"/>
    <property type="project" value="UniProtKB-UniRule"/>
</dbReference>
<feature type="compositionally biased region" description="Low complexity" evidence="14">
    <location>
        <begin position="175"/>
        <end position="208"/>
    </location>
</feature>
<dbReference type="EMBL" id="KV429106">
    <property type="protein sequence ID" value="KZT65385.1"/>
    <property type="molecule type" value="Genomic_DNA"/>
</dbReference>
<keyword evidence="10 13" id="KW-0234">DNA repair</keyword>
<dbReference type="Pfam" id="PF14791">
    <property type="entry name" value="DNA_pol_B_thumb"/>
    <property type="match status" value="1"/>
</dbReference>
<dbReference type="InterPro" id="IPR027421">
    <property type="entry name" value="DNA_pol_lamdba_lyase_dom_sf"/>
</dbReference>
<evidence type="ECO:0000256" key="14">
    <source>
        <dbReference type="SAM" id="MobiDB-lite"/>
    </source>
</evidence>
<comment type="catalytic activity">
    <reaction evidence="12 13">
        <text>DNA(n) + a 2'-deoxyribonucleoside 5'-triphosphate = DNA(n+1) + diphosphate</text>
        <dbReference type="Rhea" id="RHEA:22508"/>
        <dbReference type="Rhea" id="RHEA-COMP:17339"/>
        <dbReference type="Rhea" id="RHEA-COMP:17340"/>
        <dbReference type="ChEBI" id="CHEBI:33019"/>
        <dbReference type="ChEBI" id="CHEBI:61560"/>
        <dbReference type="ChEBI" id="CHEBI:173112"/>
        <dbReference type="EC" id="2.7.7.7"/>
    </reaction>
</comment>
<feature type="region of interest" description="Disordered" evidence="14">
    <location>
        <begin position="154"/>
        <end position="219"/>
    </location>
</feature>
<dbReference type="Gene3D" id="1.10.150.110">
    <property type="entry name" value="DNA polymerase beta, N-terminal domain-like"/>
    <property type="match status" value="1"/>
</dbReference>
<dbReference type="AlphaFoldDB" id="A0A165M997"/>
<evidence type="ECO:0000256" key="4">
    <source>
        <dbReference type="ARBA" id="ARBA00022679"/>
    </source>
</evidence>
<dbReference type="CDD" id="cd00141">
    <property type="entry name" value="NT_POLXc"/>
    <property type="match status" value="1"/>
</dbReference>
<dbReference type="Pfam" id="PF10391">
    <property type="entry name" value="DNA_pol_lambd_f"/>
    <property type="match status" value="1"/>
</dbReference>
<dbReference type="InterPro" id="IPR019843">
    <property type="entry name" value="DNA_pol-X_BS"/>
</dbReference>
<dbReference type="EC" id="2.7.7.7" evidence="13"/>
<keyword evidence="8 13" id="KW-0239">DNA-directed DNA polymerase</keyword>
<dbReference type="Gene3D" id="3.40.50.10190">
    <property type="entry name" value="BRCT domain"/>
    <property type="match status" value="1"/>
</dbReference>
<comment type="similarity">
    <text evidence="2 13">Belongs to the DNA polymerase type-X family.</text>
</comment>
<dbReference type="Pfam" id="PF14716">
    <property type="entry name" value="HHH_8"/>
    <property type="match status" value="1"/>
</dbReference>